<dbReference type="NCBIfam" id="NF005762">
    <property type="entry name" value="PRK07589.1"/>
    <property type="match status" value="1"/>
</dbReference>
<gene>
    <name evidence="1" type="ORF">FEF27_09810</name>
</gene>
<accession>A0A5R9A5T6</accession>
<dbReference type="AlphaFoldDB" id="A0A5R9A5T6"/>
<dbReference type="PANTHER" id="PTHR13812:SF19">
    <property type="entry name" value="KETIMINE REDUCTASE MU-CRYSTALLIN"/>
    <property type="match status" value="1"/>
</dbReference>
<dbReference type="InterPro" id="IPR023401">
    <property type="entry name" value="ODC_N"/>
</dbReference>
<evidence type="ECO:0000313" key="2">
    <source>
        <dbReference type="Proteomes" id="UP000306544"/>
    </source>
</evidence>
<evidence type="ECO:0000313" key="1">
    <source>
        <dbReference type="EMBL" id="TLP74042.1"/>
    </source>
</evidence>
<keyword evidence="2" id="KW-1185">Reference proteome</keyword>
<comment type="caution">
    <text evidence="1">The sequence shown here is derived from an EMBL/GenBank/DDBJ whole genome shotgun (WGS) entry which is preliminary data.</text>
</comment>
<dbReference type="SUPFAM" id="SSF51735">
    <property type="entry name" value="NAD(P)-binding Rossmann-fold domains"/>
    <property type="match status" value="1"/>
</dbReference>
<dbReference type="PANTHER" id="PTHR13812">
    <property type="entry name" value="KETIMINE REDUCTASE MU-CRYSTALLIN"/>
    <property type="match status" value="1"/>
</dbReference>
<dbReference type="InterPro" id="IPR003462">
    <property type="entry name" value="ODC_Mu_crystall"/>
</dbReference>
<proteinExistence type="predicted"/>
<dbReference type="OrthoDB" id="7209364at2"/>
<dbReference type="Gene3D" id="3.30.1780.10">
    <property type="entry name" value="ornithine cyclodeaminase, domain 1"/>
    <property type="match status" value="1"/>
</dbReference>
<reference evidence="1 2" key="1">
    <citation type="submission" date="2019-05" db="EMBL/GenBank/DDBJ databases">
        <title>Nesterenkonia sp. GY239, isolated from the Southern Atlantic Ocean.</title>
        <authorList>
            <person name="Zhang G."/>
        </authorList>
    </citation>
    <scope>NUCLEOTIDE SEQUENCE [LARGE SCALE GENOMIC DNA]</scope>
    <source>
        <strain evidence="1 2">GY239</strain>
    </source>
</reference>
<organism evidence="1 2">
    <name type="scientific">Nesterenkonia sphaerica</name>
    <dbReference type="NCBI Taxonomy" id="1804988"/>
    <lineage>
        <taxon>Bacteria</taxon>
        <taxon>Bacillati</taxon>
        <taxon>Actinomycetota</taxon>
        <taxon>Actinomycetes</taxon>
        <taxon>Micrococcales</taxon>
        <taxon>Micrococcaceae</taxon>
        <taxon>Nesterenkonia</taxon>
    </lineage>
</organism>
<protein>
    <submittedName>
        <fullName evidence="1">Ornithine cyclodeaminase</fullName>
    </submittedName>
</protein>
<dbReference type="EMBL" id="VAWA01000013">
    <property type="protein sequence ID" value="TLP74042.1"/>
    <property type="molecule type" value="Genomic_DNA"/>
</dbReference>
<dbReference type="Gene3D" id="3.40.50.720">
    <property type="entry name" value="NAD(P)-binding Rossmann-like Domain"/>
    <property type="match status" value="1"/>
</dbReference>
<dbReference type="Proteomes" id="UP000306544">
    <property type="component" value="Unassembled WGS sequence"/>
</dbReference>
<name>A0A5R9A5T6_9MICC</name>
<sequence>MLLKWSQSVQWFGKNVSKWIFRLHIDIRTLDLYPVNTSDGGLGVTEFVDVKNMTRWIQRDGVEPIMASMVEYLEADFARWEAFDKVARVASHTPFGVIELMPTSDTKEYAFKYVNGHPFNPARGFQTVTAFGMLADVDNGYPTFLAEMTLLTALRTAATSAMVARRVARPGAQVMAMIGAGSQAEFQALAFRALMGIDQLRVYDVDPAAVEKLRRNLQPLGFDIQEAGSTSESVVGADIVTTCTADKARATILSSEQVPAGVHINAVGGDCPGKTELDPELLRRAKVFVEFPEQTRVEGEIQQMAPDFPVTEFWKVLTGAEEGRTSAEQITIFDSVGFAIADFSALRCARDATAGTDLQTYIDLVADPEDPKDLFSLVNTLKPVG</sequence>
<dbReference type="Pfam" id="PF02423">
    <property type="entry name" value="OCD_Mu_crystall"/>
    <property type="match status" value="1"/>
</dbReference>
<dbReference type="InterPro" id="IPR036291">
    <property type="entry name" value="NAD(P)-bd_dom_sf"/>
</dbReference>